<dbReference type="EMBL" id="LZZM01000186">
    <property type="protein sequence ID" value="OOM75355.1"/>
    <property type="molecule type" value="Genomic_DNA"/>
</dbReference>
<organism evidence="4 5">
    <name type="scientific">Clostridium puniceum</name>
    <dbReference type="NCBI Taxonomy" id="29367"/>
    <lineage>
        <taxon>Bacteria</taxon>
        <taxon>Bacillati</taxon>
        <taxon>Bacillota</taxon>
        <taxon>Clostridia</taxon>
        <taxon>Eubacteriales</taxon>
        <taxon>Clostridiaceae</taxon>
        <taxon>Clostridium</taxon>
    </lineage>
</organism>
<comment type="caution">
    <text evidence="4">The sequence shown here is derived from an EMBL/GenBank/DDBJ whole genome shotgun (WGS) entry which is preliminary data.</text>
</comment>
<evidence type="ECO:0000313" key="4">
    <source>
        <dbReference type="EMBL" id="OOM75355.1"/>
    </source>
</evidence>
<accession>A0A1S8TD60</accession>
<feature type="region of interest" description="Disordered" evidence="2">
    <location>
        <begin position="32"/>
        <end position="54"/>
    </location>
</feature>
<feature type="signal peptide" evidence="3">
    <location>
        <begin position="1"/>
        <end position="20"/>
    </location>
</feature>
<dbReference type="OrthoDB" id="2112149at2"/>
<gene>
    <name evidence="4" type="ORF">CLPUN_33010</name>
</gene>
<dbReference type="AlphaFoldDB" id="A0A1S8TD60"/>
<proteinExistence type="predicted"/>
<evidence type="ECO:0000256" key="3">
    <source>
        <dbReference type="SAM" id="SignalP"/>
    </source>
</evidence>
<keyword evidence="5" id="KW-1185">Reference proteome</keyword>
<feature type="chain" id="PRO_5039092834" description="DUF4352 domain-containing protein" evidence="3">
    <location>
        <begin position="21"/>
        <end position="200"/>
    </location>
</feature>
<dbReference type="Proteomes" id="UP000190890">
    <property type="component" value="Unassembled WGS sequence"/>
</dbReference>
<name>A0A1S8TD60_9CLOT</name>
<feature type="compositionally biased region" description="Basic and acidic residues" evidence="2">
    <location>
        <begin position="34"/>
        <end position="54"/>
    </location>
</feature>
<evidence type="ECO:0008006" key="6">
    <source>
        <dbReference type="Google" id="ProtNLM"/>
    </source>
</evidence>
<keyword evidence="1 3" id="KW-0732">Signal</keyword>
<dbReference type="STRING" id="29367.CLPUN_33010"/>
<sequence length="200" mass="21916">MKKQFITAILIGLISINLVACGNSKSTDSAIKADTAKSDSSSKSDTTKSDSSSKDDVWTYFNGTTWSDDYNGLKLEIEKAVTTDKAPAQDGSDKKASAVGVKLKLTNNTKEKFCTYPDQAVLVTSTGEQIDLPSLLASDNLGGEIDEGVTKEGNIIWYLKKDGTAKDITWIKLSWDTRKGAEDKFDEPIKKYEIKLELKK</sequence>
<evidence type="ECO:0000313" key="5">
    <source>
        <dbReference type="Proteomes" id="UP000190890"/>
    </source>
</evidence>
<dbReference type="Gene3D" id="2.60.40.1240">
    <property type="match status" value="1"/>
</dbReference>
<dbReference type="InterPro" id="IPR029050">
    <property type="entry name" value="Immunoprotect_excell_Ig-like"/>
</dbReference>
<protein>
    <recommendedName>
        <fullName evidence="6">DUF4352 domain-containing protein</fullName>
    </recommendedName>
</protein>
<dbReference type="RefSeq" id="WP_077848340.1">
    <property type="nucleotide sequence ID" value="NZ_LZZM01000186.1"/>
</dbReference>
<reference evidence="4 5" key="1">
    <citation type="submission" date="2016-05" db="EMBL/GenBank/DDBJ databases">
        <title>Microbial solvent formation.</title>
        <authorList>
            <person name="Poehlein A."/>
            <person name="Montoya Solano J.D."/>
            <person name="Flitsch S."/>
            <person name="Krabben P."/>
            <person name="Duerre P."/>
            <person name="Daniel R."/>
        </authorList>
    </citation>
    <scope>NUCLEOTIDE SEQUENCE [LARGE SCALE GENOMIC DNA]</scope>
    <source>
        <strain evidence="4 5">DSM 2619</strain>
    </source>
</reference>
<evidence type="ECO:0000256" key="2">
    <source>
        <dbReference type="SAM" id="MobiDB-lite"/>
    </source>
</evidence>
<evidence type="ECO:0000256" key="1">
    <source>
        <dbReference type="ARBA" id="ARBA00022729"/>
    </source>
</evidence>